<evidence type="ECO:0000256" key="10">
    <source>
        <dbReference type="ARBA" id="ARBA00023139"/>
    </source>
</evidence>
<name>A0A0R2CVQ0_9LACO</name>
<dbReference type="InterPro" id="IPR050811">
    <property type="entry name" value="Phosphate_ABC_transporter"/>
</dbReference>
<keyword evidence="7 12" id="KW-0592">Phosphate transport</keyword>
<dbReference type="EMBL" id="AYZD01000018">
    <property type="protein sequence ID" value="KRM95870.1"/>
    <property type="molecule type" value="Genomic_DNA"/>
</dbReference>
<dbReference type="NCBIfam" id="TIGR02136">
    <property type="entry name" value="ptsS_2"/>
    <property type="match status" value="1"/>
</dbReference>
<evidence type="ECO:0000313" key="16">
    <source>
        <dbReference type="Proteomes" id="UP000051015"/>
    </source>
</evidence>
<evidence type="ECO:0000256" key="4">
    <source>
        <dbReference type="ARBA" id="ARBA00011529"/>
    </source>
</evidence>
<keyword evidence="10 12" id="KW-0564">Palmitate</keyword>
<keyword evidence="6 12" id="KW-1003">Cell membrane</keyword>
<comment type="function">
    <text evidence="12">Involved in the system for phosphate transport across the cytoplasmic membrane.</text>
</comment>
<keyword evidence="16" id="KW-1185">Reference proteome</keyword>
<comment type="caution">
    <text evidence="15">The sequence shown here is derived from an EMBL/GenBank/DDBJ whole genome shotgun (WGS) entry which is preliminary data.</text>
</comment>
<proteinExistence type="inferred from homology"/>
<keyword evidence="11 12" id="KW-0449">Lipoprotein</keyword>
<comment type="function">
    <text evidence="1">Part of the ABC transporter complex PstSACB involved in phosphate import.</text>
</comment>
<evidence type="ECO:0000256" key="3">
    <source>
        <dbReference type="ARBA" id="ARBA00008725"/>
    </source>
</evidence>
<evidence type="ECO:0000256" key="12">
    <source>
        <dbReference type="RuleBase" id="RU367119"/>
    </source>
</evidence>
<comment type="subcellular location">
    <subcellularLocation>
        <location evidence="2 12">Cell membrane</location>
        <topology evidence="2 12">Lipid-anchor</topology>
    </subcellularLocation>
</comment>
<evidence type="ECO:0000256" key="6">
    <source>
        <dbReference type="ARBA" id="ARBA00022475"/>
    </source>
</evidence>
<keyword evidence="8" id="KW-0732">Signal</keyword>
<feature type="region of interest" description="Disordered" evidence="13">
    <location>
        <begin position="264"/>
        <end position="287"/>
    </location>
</feature>
<evidence type="ECO:0000256" key="7">
    <source>
        <dbReference type="ARBA" id="ARBA00022592"/>
    </source>
</evidence>
<dbReference type="GO" id="GO:0005886">
    <property type="term" value="C:plasma membrane"/>
    <property type="evidence" value="ECO:0007669"/>
    <property type="project" value="UniProtKB-SubCell"/>
</dbReference>
<dbReference type="PATRIC" id="fig|1423725.3.peg.1388"/>
<dbReference type="PANTHER" id="PTHR30570">
    <property type="entry name" value="PERIPLASMIC PHOSPHATE BINDING COMPONENT OF PHOSPHATE ABC TRANSPORTER"/>
    <property type="match status" value="1"/>
</dbReference>
<sequence length="287" mass="31189">MTVTFLTACRPLERNSLTLAGSTAFQPIVEMAAKGYNLRHPGTVINVQGGGSGTGVSQVQEGAIDIGNSDLFASEKKGINASRLRDHLIAVTGITPIVNPKAGVKNVSQRQLVAIFTGKIVNWRQLGGEDLKITVINRSIGSGTRNNFEKWGLAGHSSMVAQEQSSSGTVCKIVGATPGAISYIAFPYINKKIQPLSIDGVKPSMQNVKSNKWKIWAYEHMYTLKKNDKNTRSFLNYMMSDYVQQKIIPKLGYIPVSSMSIKRSDNGTLSSSEGSHKNIARSDTNRP</sequence>
<dbReference type="GO" id="GO:0042301">
    <property type="term" value="F:phosphate ion binding"/>
    <property type="evidence" value="ECO:0007669"/>
    <property type="project" value="UniProtKB-UniRule"/>
</dbReference>
<evidence type="ECO:0000256" key="11">
    <source>
        <dbReference type="ARBA" id="ARBA00023288"/>
    </source>
</evidence>
<dbReference type="STRING" id="1423725.FC19_GL001349"/>
<evidence type="ECO:0000256" key="5">
    <source>
        <dbReference type="ARBA" id="ARBA00022448"/>
    </source>
</evidence>
<feature type="domain" description="PBP" evidence="14">
    <location>
        <begin position="15"/>
        <end position="241"/>
    </location>
</feature>
<dbReference type="Pfam" id="PF12849">
    <property type="entry name" value="PBP_like_2"/>
    <property type="match status" value="1"/>
</dbReference>
<dbReference type="AlphaFoldDB" id="A0A0R2CVQ0"/>
<dbReference type="InterPro" id="IPR011862">
    <property type="entry name" value="Phos-bd"/>
</dbReference>
<evidence type="ECO:0000313" key="15">
    <source>
        <dbReference type="EMBL" id="KRM95870.1"/>
    </source>
</evidence>
<protein>
    <recommendedName>
        <fullName evidence="12">Phosphate-binding protein</fullName>
    </recommendedName>
</protein>
<dbReference type="Gene3D" id="3.40.190.10">
    <property type="entry name" value="Periplasmic binding protein-like II"/>
    <property type="match status" value="2"/>
</dbReference>
<feature type="compositionally biased region" description="Polar residues" evidence="13">
    <location>
        <begin position="264"/>
        <end position="273"/>
    </location>
</feature>
<gene>
    <name evidence="15" type="ORF">FC19_GL001349</name>
</gene>
<organism evidence="15 16">
    <name type="scientific">Liquorilactobacillus aquaticus DSM 21051</name>
    <dbReference type="NCBI Taxonomy" id="1423725"/>
    <lineage>
        <taxon>Bacteria</taxon>
        <taxon>Bacillati</taxon>
        <taxon>Bacillota</taxon>
        <taxon>Bacilli</taxon>
        <taxon>Lactobacillales</taxon>
        <taxon>Lactobacillaceae</taxon>
        <taxon>Liquorilactobacillus</taxon>
    </lineage>
</organism>
<dbReference type="Proteomes" id="UP000051015">
    <property type="component" value="Unassembled WGS sequence"/>
</dbReference>
<dbReference type="InterPro" id="IPR024370">
    <property type="entry name" value="PBP_domain"/>
</dbReference>
<evidence type="ECO:0000256" key="9">
    <source>
        <dbReference type="ARBA" id="ARBA00023136"/>
    </source>
</evidence>
<dbReference type="CDD" id="cd13653">
    <property type="entry name" value="PBP2_phosphate_like_1"/>
    <property type="match status" value="1"/>
</dbReference>
<dbReference type="SUPFAM" id="SSF53850">
    <property type="entry name" value="Periplasmic binding protein-like II"/>
    <property type="match status" value="1"/>
</dbReference>
<accession>A0A0R2CVQ0</accession>
<evidence type="ECO:0000259" key="14">
    <source>
        <dbReference type="Pfam" id="PF12849"/>
    </source>
</evidence>
<evidence type="ECO:0000256" key="13">
    <source>
        <dbReference type="SAM" id="MobiDB-lite"/>
    </source>
</evidence>
<evidence type="ECO:0000256" key="8">
    <source>
        <dbReference type="ARBA" id="ARBA00022729"/>
    </source>
</evidence>
<evidence type="ECO:0000256" key="2">
    <source>
        <dbReference type="ARBA" id="ARBA00004193"/>
    </source>
</evidence>
<keyword evidence="5 12" id="KW-0813">Transport</keyword>
<dbReference type="PANTHER" id="PTHR30570:SF4">
    <property type="entry name" value="PHOSPHATE-BINDING PROTEIN PSTS 1"/>
    <property type="match status" value="1"/>
</dbReference>
<keyword evidence="9" id="KW-0472">Membrane</keyword>
<reference evidence="15 16" key="1">
    <citation type="journal article" date="2015" name="Genome Announc.">
        <title>Expanding the biotechnology potential of lactobacilli through comparative genomics of 213 strains and associated genera.</title>
        <authorList>
            <person name="Sun Z."/>
            <person name="Harris H.M."/>
            <person name="McCann A."/>
            <person name="Guo C."/>
            <person name="Argimon S."/>
            <person name="Zhang W."/>
            <person name="Yang X."/>
            <person name="Jeffery I.B."/>
            <person name="Cooney J.C."/>
            <person name="Kagawa T.F."/>
            <person name="Liu W."/>
            <person name="Song Y."/>
            <person name="Salvetti E."/>
            <person name="Wrobel A."/>
            <person name="Rasinkangas P."/>
            <person name="Parkhill J."/>
            <person name="Rea M.C."/>
            <person name="O'Sullivan O."/>
            <person name="Ritari J."/>
            <person name="Douillard F.P."/>
            <person name="Paul Ross R."/>
            <person name="Yang R."/>
            <person name="Briner A.E."/>
            <person name="Felis G.E."/>
            <person name="de Vos W.M."/>
            <person name="Barrangou R."/>
            <person name="Klaenhammer T.R."/>
            <person name="Caufield P.W."/>
            <person name="Cui Y."/>
            <person name="Zhang H."/>
            <person name="O'Toole P.W."/>
        </authorList>
    </citation>
    <scope>NUCLEOTIDE SEQUENCE [LARGE SCALE GENOMIC DNA]</scope>
    <source>
        <strain evidence="15 16">DSM 21051</strain>
    </source>
</reference>
<comment type="subunit">
    <text evidence="4 12">The complex is composed of two ATP-binding proteins (PstB), two transmembrane proteins (PstC and PstA) and a solute-binding protein (PstS).</text>
</comment>
<dbReference type="GO" id="GO:0006817">
    <property type="term" value="P:phosphate ion transport"/>
    <property type="evidence" value="ECO:0007669"/>
    <property type="project" value="UniProtKB-UniRule"/>
</dbReference>
<evidence type="ECO:0000256" key="1">
    <source>
        <dbReference type="ARBA" id="ARBA00002841"/>
    </source>
</evidence>
<comment type="similarity">
    <text evidence="3 12">Belongs to the PstS family.</text>
</comment>